<dbReference type="Pfam" id="PF19305">
    <property type="entry name" value="MmgE_PrpD_C"/>
    <property type="match status" value="1"/>
</dbReference>
<name>A0A5B2VUC8_9BACT</name>
<accession>A0A5B2VUC8</accession>
<evidence type="ECO:0000259" key="2">
    <source>
        <dbReference type="Pfam" id="PF03972"/>
    </source>
</evidence>
<protein>
    <submittedName>
        <fullName evidence="4">MmgE/PrpD family protein</fullName>
    </submittedName>
</protein>
<evidence type="ECO:0000256" key="1">
    <source>
        <dbReference type="ARBA" id="ARBA00006174"/>
    </source>
</evidence>
<dbReference type="AlphaFoldDB" id="A0A5B2VUC8"/>
<evidence type="ECO:0000313" key="4">
    <source>
        <dbReference type="EMBL" id="KAA2242655.1"/>
    </source>
</evidence>
<sequence>MEQLQNFKIAQFAHRIQYKDLNENITDQLKRHLLDSLASLFHATQRPAIHKLVKQLQLLGEGGHCNVPLVERLPMDRAAQLYTALIRYPDFMDNYLGKDSTCHPCDNIGSLLAASQYRPTSGKDFLRSMAISYQLQCRLIEEIPVMTEGIDHTLLLSYSIVAGIAQLLELTIEQTAHALAIAGCSISPLATSRASYTYEWKGFASSLDALTCINIALLAKQGMTGPLALFEGPKGFKEIFNMKLDYDWEHENLSLIPRCILKKYNAEVHSQAVLEAIYQLQQDHSIRVDAIKKIDITTFLTSYNIIGSGSYGDRQKVASKEQADHSLFYLAAVLLLDGEIYPSQFEPDRINRPDVQQLLQKVEVRTGLPVHKPMKLVETIDPYTARYPEKMRSKVEITFEDGRQIVQEQEDYPGFYTRPMDWQQVVKKFHKLTADAISEKRRQQVLAVVQDLENREMTDLLQLVNNPDH</sequence>
<gene>
    <name evidence="4" type="ORF">F0L74_08985</name>
</gene>
<dbReference type="InterPro" id="IPR042183">
    <property type="entry name" value="MmgE/PrpD_sf_1"/>
</dbReference>
<reference evidence="4 5" key="1">
    <citation type="submission" date="2019-09" db="EMBL/GenBank/DDBJ databases">
        <title>Chitinophaga ginsengihumi sp. nov., isolated from soil of ginseng rhizosphere.</title>
        <authorList>
            <person name="Lee J."/>
        </authorList>
    </citation>
    <scope>NUCLEOTIDE SEQUENCE [LARGE SCALE GENOMIC DNA]</scope>
    <source>
        <strain evidence="4 5">BN140078</strain>
    </source>
</reference>
<dbReference type="InterPro" id="IPR045337">
    <property type="entry name" value="MmgE_PrpD_C"/>
</dbReference>
<feature type="domain" description="MmgE/PrpD C-terminal" evidence="3">
    <location>
        <begin position="264"/>
        <end position="452"/>
    </location>
</feature>
<comment type="similarity">
    <text evidence="1">Belongs to the PrpD family.</text>
</comment>
<dbReference type="PANTHER" id="PTHR16943:SF8">
    <property type="entry name" value="2-METHYLCITRATE DEHYDRATASE"/>
    <property type="match status" value="1"/>
</dbReference>
<comment type="caution">
    <text evidence="4">The sequence shown here is derived from an EMBL/GenBank/DDBJ whole genome shotgun (WGS) entry which is preliminary data.</text>
</comment>
<dbReference type="Proteomes" id="UP000324611">
    <property type="component" value="Unassembled WGS sequence"/>
</dbReference>
<dbReference type="Pfam" id="PF03972">
    <property type="entry name" value="MmgE_PrpD_N"/>
    <property type="match status" value="1"/>
</dbReference>
<feature type="domain" description="MmgE/PrpD N-terminal" evidence="2">
    <location>
        <begin position="8"/>
        <end position="245"/>
    </location>
</feature>
<dbReference type="Gene3D" id="1.10.4100.10">
    <property type="entry name" value="2-methylcitrate dehydratase PrpD"/>
    <property type="match status" value="1"/>
</dbReference>
<dbReference type="GO" id="GO:0016829">
    <property type="term" value="F:lyase activity"/>
    <property type="evidence" value="ECO:0007669"/>
    <property type="project" value="InterPro"/>
</dbReference>
<dbReference type="InterPro" id="IPR045336">
    <property type="entry name" value="MmgE_PrpD_N"/>
</dbReference>
<evidence type="ECO:0000259" key="3">
    <source>
        <dbReference type="Pfam" id="PF19305"/>
    </source>
</evidence>
<organism evidence="4 5">
    <name type="scientific">Chitinophaga agrisoli</name>
    <dbReference type="NCBI Taxonomy" id="2607653"/>
    <lineage>
        <taxon>Bacteria</taxon>
        <taxon>Pseudomonadati</taxon>
        <taxon>Bacteroidota</taxon>
        <taxon>Chitinophagia</taxon>
        <taxon>Chitinophagales</taxon>
        <taxon>Chitinophagaceae</taxon>
        <taxon>Chitinophaga</taxon>
    </lineage>
</organism>
<dbReference type="Gene3D" id="3.30.1330.120">
    <property type="entry name" value="2-methylcitrate dehydratase PrpD"/>
    <property type="match status" value="1"/>
</dbReference>
<dbReference type="SUPFAM" id="SSF103378">
    <property type="entry name" value="2-methylcitrate dehydratase PrpD"/>
    <property type="match status" value="1"/>
</dbReference>
<dbReference type="InterPro" id="IPR042188">
    <property type="entry name" value="MmgE/PrpD_sf_2"/>
</dbReference>
<keyword evidence="5" id="KW-1185">Reference proteome</keyword>
<dbReference type="InterPro" id="IPR005656">
    <property type="entry name" value="MmgE_PrpD"/>
</dbReference>
<proteinExistence type="inferred from homology"/>
<dbReference type="RefSeq" id="WP_149837528.1">
    <property type="nucleotide sequence ID" value="NZ_VUOC01000002.1"/>
</dbReference>
<reference evidence="4 5" key="2">
    <citation type="submission" date="2019-09" db="EMBL/GenBank/DDBJ databases">
        <authorList>
            <person name="Jin C."/>
        </authorList>
    </citation>
    <scope>NUCLEOTIDE SEQUENCE [LARGE SCALE GENOMIC DNA]</scope>
    <source>
        <strain evidence="4 5">BN140078</strain>
    </source>
</reference>
<dbReference type="PANTHER" id="PTHR16943">
    <property type="entry name" value="2-METHYLCITRATE DEHYDRATASE-RELATED"/>
    <property type="match status" value="1"/>
</dbReference>
<evidence type="ECO:0000313" key="5">
    <source>
        <dbReference type="Proteomes" id="UP000324611"/>
    </source>
</evidence>
<dbReference type="InterPro" id="IPR036148">
    <property type="entry name" value="MmgE/PrpD_sf"/>
</dbReference>
<dbReference type="EMBL" id="VUOC01000002">
    <property type="protein sequence ID" value="KAA2242655.1"/>
    <property type="molecule type" value="Genomic_DNA"/>
</dbReference>